<evidence type="ECO:0000256" key="2">
    <source>
        <dbReference type="ARBA" id="ARBA00023002"/>
    </source>
</evidence>
<name>A0A090S3E9_9VIBR</name>
<dbReference type="CDD" id="cd05233">
    <property type="entry name" value="SDR_c"/>
    <property type="match status" value="1"/>
</dbReference>
<dbReference type="Pfam" id="PF13561">
    <property type="entry name" value="adh_short_C2"/>
    <property type="match status" value="1"/>
</dbReference>
<dbReference type="OrthoDB" id="9806974at2"/>
<protein>
    <submittedName>
        <fullName evidence="3">Acetoacetyl-CoA reductase</fullName>
        <ecNumber evidence="3">1.1.1.36</ecNumber>
    </submittedName>
</protein>
<dbReference type="PANTHER" id="PTHR24321:SF8">
    <property type="entry name" value="ESTRADIOL 17-BETA-DEHYDROGENASE 8-RELATED"/>
    <property type="match status" value="1"/>
</dbReference>
<accession>A0A090S3E9</accession>
<comment type="similarity">
    <text evidence="1">Belongs to the short-chain dehydrogenases/reductases (SDR) family.</text>
</comment>
<dbReference type="Proteomes" id="UP000029228">
    <property type="component" value="Unassembled WGS sequence"/>
</dbReference>
<dbReference type="STRING" id="990268.JCM19235_2765"/>
<dbReference type="PRINTS" id="PR00080">
    <property type="entry name" value="SDRFAMILY"/>
</dbReference>
<keyword evidence="4" id="KW-1185">Reference proteome</keyword>
<comment type="caution">
    <text evidence="3">The sequence shown here is derived from an EMBL/GenBank/DDBJ whole genome shotgun (WGS) entry which is preliminary data.</text>
</comment>
<keyword evidence="2 3" id="KW-0560">Oxidoreductase</keyword>
<dbReference type="SUPFAM" id="SSF51735">
    <property type="entry name" value="NAD(P)-binding Rossmann-fold domains"/>
    <property type="match status" value="1"/>
</dbReference>
<dbReference type="EMBL" id="BBMR01000011">
    <property type="protein sequence ID" value="GAL22071.1"/>
    <property type="molecule type" value="Genomic_DNA"/>
</dbReference>
<dbReference type="GO" id="GO:0018454">
    <property type="term" value="F:acetoacetyl-CoA reductase activity"/>
    <property type="evidence" value="ECO:0007669"/>
    <property type="project" value="UniProtKB-EC"/>
</dbReference>
<dbReference type="PRINTS" id="PR00081">
    <property type="entry name" value="GDHRDH"/>
</dbReference>
<dbReference type="EC" id="1.1.1.36" evidence="3"/>
<organism evidence="3 4">
    <name type="scientific">Vibrio maritimus</name>
    <dbReference type="NCBI Taxonomy" id="990268"/>
    <lineage>
        <taxon>Bacteria</taxon>
        <taxon>Pseudomonadati</taxon>
        <taxon>Pseudomonadota</taxon>
        <taxon>Gammaproteobacteria</taxon>
        <taxon>Vibrionales</taxon>
        <taxon>Vibrionaceae</taxon>
        <taxon>Vibrio</taxon>
    </lineage>
</organism>
<dbReference type="InterPro" id="IPR002347">
    <property type="entry name" value="SDR_fam"/>
</dbReference>
<dbReference type="InterPro" id="IPR036291">
    <property type="entry name" value="NAD(P)-bd_dom_sf"/>
</dbReference>
<evidence type="ECO:0000313" key="4">
    <source>
        <dbReference type="Proteomes" id="UP000029228"/>
    </source>
</evidence>
<evidence type="ECO:0000256" key="1">
    <source>
        <dbReference type="ARBA" id="ARBA00006484"/>
    </source>
</evidence>
<proteinExistence type="inferred from homology"/>
<dbReference type="PANTHER" id="PTHR24321">
    <property type="entry name" value="DEHYDROGENASES, SHORT CHAIN"/>
    <property type="match status" value="1"/>
</dbReference>
<gene>
    <name evidence="3" type="ORF">JCM19235_2765</name>
</gene>
<dbReference type="Gene3D" id="3.40.50.720">
    <property type="entry name" value="NAD(P)-binding Rossmann-like Domain"/>
    <property type="match status" value="1"/>
</dbReference>
<reference evidence="3 4" key="1">
    <citation type="submission" date="2014-09" db="EMBL/GenBank/DDBJ databases">
        <title>Vibrio maritimus JCM 19235. (C45) whole genome shotgun sequence.</title>
        <authorList>
            <person name="Sawabe T."/>
            <person name="Meirelles P."/>
            <person name="Nakanishi M."/>
            <person name="Sayaka M."/>
            <person name="Hattori M."/>
            <person name="Ohkuma M."/>
        </authorList>
    </citation>
    <scope>NUCLEOTIDE SEQUENCE [LARGE SCALE GENOMIC DNA]</scope>
    <source>
        <strain evidence="4">JCM19235</strain>
    </source>
</reference>
<dbReference type="AlphaFoldDB" id="A0A090S3E9"/>
<evidence type="ECO:0000313" key="3">
    <source>
        <dbReference type="EMBL" id="GAL22071.1"/>
    </source>
</evidence>
<sequence>MVENKGWALVTGALGGIGSALVHEFSIHGYSVIALDVKKYNGLFSEHENVEFLQLDLEQLAIDEVYASSFYEEVKKITREQQIVALVNNAAIQILSHSSELDREQWTSSFNINLMAPFFLSQLFINDLELSFGSIVNISSIHATQTKKDFVAYATTKAALSSLTRNMVLDLGDKIRINAIEPAAVATDMLKAGFIGKEDKYRELEAYHPIGRVGTPKEVAKLAVFLSSKDAGFVQGATISASGGISGCLSDPD</sequence>